<dbReference type="InterPro" id="IPR012132">
    <property type="entry name" value="GMC_OxRdtase"/>
</dbReference>
<dbReference type="OrthoDB" id="269227at2759"/>
<dbReference type="AlphaFoldDB" id="A0A8T9CAW1"/>
<dbReference type="PANTHER" id="PTHR11552:SF134">
    <property type="entry name" value="GLUCOSE-METHANOL-CHOLINE OXIDOREDUCTASE N-TERMINAL DOMAIN-CONTAINING PROTEIN"/>
    <property type="match status" value="1"/>
</dbReference>
<evidence type="ECO:0000256" key="4">
    <source>
        <dbReference type="RuleBase" id="RU003968"/>
    </source>
</evidence>
<dbReference type="PANTHER" id="PTHR11552">
    <property type="entry name" value="GLUCOSE-METHANOL-CHOLINE GMC OXIDOREDUCTASE"/>
    <property type="match status" value="1"/>
</dbReference>
<keyword evidence="3 4" id="KW-0274">FAD</keyword>
<name>A0A8T9CAW1_9HELO</name>
<dbReference type="SUPFAM" id="SSF51905">
    <property type="entry name" value="FAD/NAD(P)-binding domain"/>
    <property type="match status" value="1"/>
</dbReference>
<feature type="binding site" evidence="3">
    <location>
        <begin position="14"/>
        <end position="15"/>
    </location>
    <ligand>
        <name>FAD</name>
        <dbReference type="ChEBI" id="CHEBI:57692"/>
    </ligand>
</feature>
<dbReference type="Proteomes" id="UP000469558">
    <property type="component" value="Unassembled WGS sequence"/>
</dbReference>
<evidence type="ECO:0000313" key="7">
    <source>
        <dbReference type="EMBL" id="TVY82721.1"/>
    </source>
</evidence>
<evidence type="ECO:0000256" key="2">
    <source>
        <dbReference type="PIRSR" id="PIRSR000137-1"/>
    </source>
</evidence>
<dbReference type="EMBL" id="QGMK01000283">
    <property type="protein sequence ID" value="TVY82721.1"/>
    <property type="molecule type" value="Genomic_DNA"/>
</dbReference>
<dbReference type="InterPro" id="IPR007867">
    <property type="entry name" value="GMC_OxRtase_C"/>
</dbReference>
<feature type="active site" description="Proton donor" evidence="2">
    <location>
        <position position="483"/>
    </location>
</feature>
<gene>
    <name evidence="7" type="primary">alkJ_2</name>
    <name evidence="7" type="ORF">LSUE1_G003093</name>
</gene>
<comment type="similarity">
    <text evidence="1 4">Belongs to the GMC oxidoreductase family.</text>
</comment>
<feature type="active site" description="Proton acceptor" evidence="2">
    <location>
        <position position="527"/>
    </location>
</feature>
<dbReference type="SUPFAM" id="SSF54373">
    <property type="entry name" value="FAD-linked reductases, C-terminal domain"/>
    <property type="match status" value="1"/>
</dbReference>
<feature type="domain" description="Glucose-methanol-choline oxidoreductase N-terminal" evidence="6">
    <location>
        <begin position="269"/>
        <end position="283"/>
    </location>
</feature>
<dbReference type="PIRSF" id="PIRSF000137">
    <property type="entry name" value="Alcohol_oxidase"/>
    <property type="match status" value="1"/>
</dbReference>
<dbReference type="GO" id="GO:0050660">
    <property type="term" value="F:flavin adenine dinucleotide binding"/>
    <property type="evidence" value="ECO:0007669"/>
    <property type="project" value="InterPro"/>
</dbReference>
<dbReference type="PROSITE" id="PS00623">
    <property type="entry name" value="GMC_OXRED_1"/>
    <property type="match status" value="1"/>
</dbReference>
<dbReference type="PROSITE" id="PS00624">
    <property type="entry name" value="GMC_OXRED_2"/>
    <property type="match status" value="1"/>
</dbReference>
<accession>A0A8T9CAW1</accession>
<reference evidence="7 8" key="1">
    <citation type="submission" date="2018-05" db="EMBL/GenBank/DDBJ databases">
        <title>Genome sequencing and assembly of the regulated plant pathogen Lachnellula willkommii and related sister species for the development of diagnostic species identification markers.</title>
        <authorList>
            <person name="Giroux E."/>
            <person name="Bilodeau G."/>
        </authorList>
    </citation>
    <scope>NUCLEOTIDE SEQUENCE [LARGE SCALE GENOMIC DNA]</scope>
    <source>
        <strain evidence="7 8">CBS 268.59</strain>
    </source>
</reference>
<feature type="binding site" evidence="3">
    <location>
        <position position="236"/>
    </location>
    <ligand>
        <name>FAD</name>
        <dbReference type="ChEBI" id="CHEBI:57692"/>
    </ligand>
</feature>
<evidence type="ECO:0000313" key="8">
    <source>
        <dbReference type="Proteomes" id="UP000469558"/>
    </source>
</evidence>
<comment type="cofactor">
    <cofactor evidence="3">
        <name>FAD</name>
        <dbReference type="ChEBI" id="CHEBI:57692"/>
    </cofactor>
</comment>
<dbReference type="Pfam" id="PF00732">
    <property type="entry name" value="GMC_oxred_N"/>
    <property type="match status" value="1"/>
</dbReference>
<dbReference type="GO" id="GO:0016614">
    <property type="term" value="F:oxidoreductase activity, acting on CH-OH group of donors"/>
    <property type="evidence" value="ECO:0007669"/>
    <property type="project" value="InterPro"/>
</dbReference>
<proteinExistence type="inferred from homology"/>
<feature type="domain" description="Glucose-methanol-choline oxidoreductase N-terminal" evidence="5">
    <location>
        <begin position="84"/>
        <end position="107"/>
    </location>
</feature>
<evidence type="ECO:0000256" key="3">
    <source>
        <dbReference type="PIRSR" id="PIRSR000137-2"/>
    </source>
</evidence>
<evidence type="ECO:0000259" key="5">
    <source>
        <dbReference type="PROSITE" id="PS00623"/>
    </source>
</evidence>
<comment type="caution">
    <text evidence="7">The sequence shown here is derived from an EMBL/GenBank/DDBJ whole genome shotgun (WGS) entry which is preliminary data.</text>
</comment>
<keyword evidence="8" id="KW-1185">Reference proteome</keyword>
<dbReference type="Gene3D" id="3.30.560.10">
    <property type="entry name" value="Glucose Oxidase, domain 3"/>
    <property type="match status" value="1"/>
</dbReference>
<organism evidence="7 8">
    <name type="scientific">Lachnellula suecica</name>
    <dbReference type="NCBI Taxonomy" id="602035"/>
    <lineage>
        <taxon>Eukaryota</taxon>
        <taxon>Fungi</taxon>
        <taxon>Dikarya</taxon>
        <taxon>Ascomycota</taxon>
        <taxon>Pezizomycotina</taxon>
        <taxon>Leotiomycetes</taxon>
        <taxon>Helotiales</taxon>
        <taxon>Lachnaceae</taxon>
        <taxon>Lachnellula</taxon>
    </lineage>
</organism>
<dbReference type="InterPro" id="IPR000172">
    <property type="entry name" value="GMC_OxRdtase_N"/>
</dbReference>
<protein>
    <submittedName>
        <fullName evidence="7">Alcohol dehydrogenase [acceptor]</fullName>
    </submittedName>
</protein>
<keyword evidence="4" id="KW-0285">Flavoprotein</keyword>
<dbReference type="InterPro" id="IPR036188">
    <property type="entry name" value="FAD/NAD-bd_sf"/>
</dbReference>
<evidence type="ECO:0000259" key="6">
    <source>
        <dbReference type="PROSITE" id="PS00624"/>
    </source>
</evidence>
<evidence type="ECO:0000256" key="1">
    <source>
        <dbReference type="ARBA" id="ARBA00010790"/>
    </source>
</evidence>
<dbReference type="Pfam" id="PF05199">
    <property type="entry name" value="GMC_oxred_C"/>
    <property type="match status" value="1"/>
</dbReference>
<dbReference type="Gene3D" id="3.50.50.60">
    <property type="entry name" value="FAD/NAD(P)-binding domain"/>
    <property type="match status" value="1"/>
</dbReference>
<sequence length="546" mass="59653">MADSFDFIVVGGGTSGCVVARRLADSRSGPKVLLLEGGGPNNSPDLLLPAQRSTLVFTNPELNWGYKSIPQSQLNDREILCPRGRGLGGSSAVNFSCWLVGDKEDFNEWAELVDDPCWRWDGEVGVKKRFRKIENVHNELTDEQAKYISREALDEHSHEGNVDLSYPKIWGQLEAWSIDAGKEYGQSEFNGDINSGNAVGFGLGPSTYYKGARVTAATAYLSNPPPNLTILTNSVVSKVLFNDSKRAIGVSTLSGLTFHASKEVVLSAGAFDTPKVLLLSGIGASIELAQHSIPIVHELPGVGKNLKDHCYLPMTVLLNTTATLKKKSSDPTSDVGNQTPMAWLSSPAVKSSPEFHSLPQPTRDFLQKVPSYEMICTSLDLGTNLPRPDAETFMMIAAVMNPQSSGSITLGSSDPSMPMLIDLNYLSHPYDRRVAIEGIRAAMALSRVHTFVNISEEVLEGPKSESEEDIIEYCKEFVQPVYHFAGTCCMGREGDEMSVVDKEFRVRGTSGLRVADHSIAPLMVNNHTQSTCYLISIGFEYQKLDH</sequence>